<gene>
    <name evidence="2" type="ORF">BDV95DRAFT_574299</name>
</gene>
<evidence type="ECO:0000313" key="3">
    <source>
        <dbReference type="Proteomes" id="UP000481861"/>
    </source>
</evidence>
<name>A0A7C8M702_9PLEO</name>
<feature type="compositionally biased region" description="Polar residues" evidence="1">
    <location>
        <begin position="88"/>
        <end position="99"/>
    </location>
</feature>
<dbReference type="EMBL" id="JAADJZ010000013">
    <property type="protein sequence ID" value="KAF2870658.1"/>
    <property type="molecule type" value="Genomic_DNA"/>
</dbReference>
<dbReference type="AlphaFoldDB" id="A0A7C8M702"/>
<sequence length="167" mass="18111">MAEANNARCTKWSCVKPFAYCLRRPRLVADRMSVETVSGGSRQGPVRWPEWECGRGRTAPVASHGTRLHVTVRSEAEPGRGMAWCRSESASSPVQQSTAGVPDEPMPPSARAQRKQSETLARAGGGQDRDGVRTLLCDAGGGALRTAAEARHNHGRCQMRPLCTSLW</sequence>
<protein>
    <submittedName>
        <fullName evidence="2">Uncharacterized protein</fullName>
    </submittedName>
</protein>
<organism evidence="2 3">
    <name type="scientific">Massariosphaeria phaeospora</name>
    <dbReference type="NCBI Taxonomy" id="100035"/>
    <lineage>
        <taxon>Eukaryota</taxon>
        <taxon>Fungi</taxon>
        <taxon>Dikarya</taxon>
        <taxon>Ascomycota</taxon>
        <taxon>Pezizomycotina</taxon>
        <taxon>Dothideomycetes</taxon>
        <taxon>Pleosporomycetidae</taxon>
        <taxon>Pleosporales</taxon>
        <taxon>Pleosporales incertae sedis</taxon>
        <taxon>Massariosphaeria</taxon>
    </lineage>
</organism>
<feature type="region of interest" description="Disordered" evidence="1">
    <location>
        <begin position="84"/>
        <end position="131"/>
    </location>
</feature>
<accession>A0A7C8M702</accession>
<evidence type="ECO:0000313" key="2">
    <source>
        <dbReference type="EMBL" id="KAF2870658.1"/>
    </source>
</evidence>
<proteinExistence type="predicted"/>
<dbReference type="Proteomes" id="UP000481861">
    <property type="component" value="Unassembled WGS sequence"/>
</dbReference>
<evidence type="ECO:0000256" key="1">
    <source>
        <dbReference type="SAM" id="MobiDB-lite"/>
    </source>
</evidence>
<keyword evidence="3" id="KW-1185">Reference proteome</keyword>
<reference evidence="2 3" key="1">
    <citation type="submission" date="2020-01" db="EMBL/GenBank/DDBJ databases">
        <authorList>
            <consortium name="DOE Joint Genome Institute"/>
            <person name="Haridas S."/>
            <person name="Albert R."/>
            <person name="Binder M."/>
            <person name="Bloem J."/>
            <person name="Labutti K."/>
            <person name="Salamov A."/>
            <person name="Andreopoulos B."/>
            <person name="Baker S.E."/>
            <person name="Barry K."/>
            <person name="Bills G."/>
            <person name="Bluhm B.H."/>
            <person name="Cannon C."/>
            <person name="Castanera R."/>
            <person name="Culley D.E."/>
            <person name="Daum C."/>
            <person name="Ezra D."/>
            <person name="Gonzalez J.B."/>
            <person name="Henrissat B."/>
            <person name="Kuo A."/>
            <person name="Liang C."/>
            <person name="Lipzen A."/>
            <person name="Lutzoni F."/>
            <person name="Magnuson J."/>
            <person name="Mondo S."/>
            <person name="Nolan M."/>
            <person name="Ohm R."/>
            <person name="Pangilinan J."/>
            <person name="Park H.-J.H."/>
            <person name="Ramirez L."/>
            <person name="Alfaro M."/>
            <person name="Sun H."/>
            <person name="Tritt A."/>
            <person name="Yoshinaga Y."/>
            <person name="Zwiers L.-H.L."/>
            <person name="Turgeon B.G."/>
            <person name="Goodwin S.B."/>
            <person name="Spatafora J.W."/>
            <person name="Crous P.W."/>
            <person name="Grigoriev I.V."/>
        </authorList>
    </citation>
    <scope>NUCLEOTIDE SEQUENCE [LARGE SCALE GENOMIC DNA]</scope>
    <source>
        <strain evidence="2 3">CBS 611.86</strain>
    </source>
</reference>
<comment type="caution">
    <text evidence="2">The sequence shown here is derived from an EMBL/GenBank/DDBJ whole genome shotgun (WGS) entry which is preliminary data.</text>
</comment>